<organism evidence="1 2">
    <name type="scientific">Penstemon smallii</name>
    <dbReference type="NCBI Taxonomy" id="265156"/>
    <lineage>
        <taxon>Eukaryota</taxon>
        <taxon>Viridiplantae</taxon>
        <taxon>Streptophyta</taxon>
        <taxon>Embryophyta</taxon>
        <taxon>Tracheophyta</taxon>
        <taxon>Spermatophyta</taxon>
        <taxon>Magnoliopsida</taxon>
        <taxon>eudicotyledons</taxon>
        <taxon>Gunneridae</taxon>
        <taxon>Pentapetalae</taxon>
        <taxon>asterids</taxon>
        <taxon>lamiids</taxon>
        <taxon>Lamiales</taxon>
        <taxon>Plantaginaceae</taxon>
        <taxon>Cheloneae</taxon>
        <taxon>Penstemon</taxon>
    </lineage>
</organism>
<gene>
    <name evidence="1" type="ORF">ACJIZ3_008194</name>
</gene>
<reference evidence="1 2" key="1">
    <citation type="submission" date="2024-12" db="EMBL/GenBank/DDBJ databases">
        <title>The unique morphological basis and parallel evolutionary history of personate flowers in Penstemon.</title>
        <authorList>
            <person name="Depatie T.H."/>
            <person name="Wessinger C.A."/>
        </authorList>
    </citation>
    <scope>NUCLEOTIDE SEQUENCE [LARGE SCALE GENOMIC DNA]</scope>
    <source>
        <strain evidence="1">WTNN_2</strain>
        <tissue evidence="1">Leaf</tissue>
    </source>
</reference>
<proteinExistence type="predicted"/>
<dbReference type="EMBL" id="JBJXBP010000004">
    <property type="protein sequence ID" value="KAL3833458.1"/>
    <property type="molecule type" value="Genomic_DNA"/>
</dbReference>
<keyword evidence="2" id="KW-1185">Reference proteome</keyword>
<name>A0ABD3TAL3_9LAMI</name>
<accession>A0ABD3TAL3</accession>
<evidence type="ECO:0000313" key="1">
    <source>
        <dbReference type="EMBL" id="KAL3833458.1"/>
    </source>
</evidence>
<dbReference type="Proteomes" id="UP001634393">
    <property type="component" value="Unassembled WGS sequence"/>
</dbReference>
<comment type="caution">
    <text evidence="1">The sequence shown here is derived from an EMBL/GenBank/DDBJ whole genome shotgun (WGS) entry which is preliminary data.</text>
</comment>
<dbReference type="AlphaFoldDB" id="A0ABD3TAL3"/>
<protein>
    <submittedName>
        <fullName evidence="1">Uncharacterized protein</fullName>
    </submittedName>
</protein>
<sequence length="109" mass="12199">MNGLEMHMDWGNCPYSWSCPNHIKVGCYCRNAWHKEVSCVSTVLEVVEMYNNMVEEEKGVVEVVTCRSIEVVVVSYKSTSVVVVNCRNMLVEAVSCKSTLVVVVTCTNT</sequence>
<evidence type="ECO:0000313" key="2">
    <source>
        <dbReference type="Proteomes" id="UP001634393"/>
    </source>
</evidence>